<comment type="caution">
    <text evidence="1">The sequence shown here is derived from an EMBL/GenBank/DDBJ whole genome shotgun (WGS) entry which is preliminary data.</text>
</comment>
<dbReference type="Proteomes" id="UP000475862">
    <property type="component" value="Unassembled WGS sequence"/>
</dbReference>
<accession>A0A6G0TT52</accession>
<keyword evidence="2" id="KW-1185">Reference proteome</keyword>
<sequence>MIFYPKIICISYDASTFPTFPKSKAKLSNPNLKILTKPNQKNSIKTPLIRYLWECGYGQNAEKVGIHIDNTIWSNQLEWKTSRGRMKKIPVYLNASFNEKIYECIFQLNLPLQISNILIASFKIITIELTYKIFEKYTVYHGYLSLSPYHHNYRHNGTIDTFSSSDLKKQWKNEFLYTRPHVSYFQITNEQPKWQNINHYCKITLIVIIVIEYLRSSVYTDTLYCIHKHKIFKYQINSQYLLLQSHATTVQYVYSSLRKLIIFYKIKHSRLIQNNNLDTKNLTKRLIGKFSLKEYNYCAYLK</sequence>
<evidence type="ECO:0000313" key="1">
    <source>
        <dbReference type="EMBL" id="KAE9538225.1"/>
    </source>
</evidence>
<dbReference type="EMBL" id="VYZN01000017">
    <property type="protein sequence ID" value="KAE9538225.1"/>
    <property type="molecule type" value="Genomic_DNA"/>
</dbReference>
<name>A0A6G0TT52_APHGL</name>
<evidence type="ECO:0000313" key="2">
    <source>
        <dbReference type="Proteomes" id="UP000475862"/>
    </source>
</evidence>
<proteinExistence type="predicted"/>
<dbReference type="AlphaFoldDB" id="A0A6G0TT52"/>
<protein>
    <submittedName>
        <fullName evidence="1">Uncharacterized protein</fullName>
    </submittedName>
</protein>
<organism evidence="1 2">
    <name type="scientific">Aphis glycines</name>
    <name type="common">Soybean aphid</name>
    <dbReference type="NCBI Taxonomy" id="307491"/>
    <lineage>
        <taxon>Eukaryota</taxon>
        <taxon>Metazoa</taxon>
        <taxon>Ecdysozoa</taxon>
        <taxon>Arthropoda</taxon>
        <taxon>Hexapoda</taxon>
        <taxon>Insecta</taxon>
        <taxon>Pterygota</taxon>
        <taxon>Neoptera</taxon>
        <taxon>Paraneoptera</taxon>
        <taxon>Hemiptera</taxon>
        <taxon>Sternorrhyncha</taxon>
        <taxon>Aphidomorpha</taxon>
        <taxon>Aphidoidea</taxon>
        <taxon>Aphididae</taxon>
        <taxon>Aphidini</taxon>
        <taxon>Aphis</taxon>
        <taxon>Aphis</taxon>
    </lineage>
</organism>
<reference evidence="1 2" key="1">
    <citation type="submission" date="2019-08" db="EMBL/GenBank/DDBJ databases">
        <title>The genome of the soybean aphid Biotype 1, its phylome, world population structure and adaptation to the North American continent.</title>
        <authorList>
            <person name="Giordano R."/>
            <person name="Donthu R.K."/>
            <person name="Hernandez A.G."/>
            <person name="Wright C.L."/>
            <person name="Zimin A.V."/>
        </authorList>
    </citation>
    <scope>NUCLEOTIDE SEQUENCE [LARGE SCALE GENOMIC DNA]</scope>
    <source>
        <tissue evidence="1">Whole aphids</tissue>
    </source>
</reference>
<gene>
    <name evidence="1" type="ORF">AGLY_006197</name>
</gene>